<dbReference type="EMBL" id="UINC01001834">
    <property type="protein sequence ID" value="SUZ89705.1"/>
    <property type="molecule type" value="Genomic_DNA"/>
</dbReference>
<reference evidence="1" key="1">
    <citation type="submission" date="2018-05" db="EMBL/GenBank/DDBJ databases">
        <authorList>
            <person name="Lanie J.A."/>
            <person name="Ng W.-L."/>
            <person name="Kazmierczak K.M."/>
            <person name="Andrzejewski T.M."/>
            <person name="Davidsen T.M."/>
            <person name="Wayne K.J."/>
            <person name="Tettelin H."/>
            <person name="Glass J.I."/>
            <person name="Rusch D."/>
            <person name="Podicherti R."/>
            <person name="Tsui H.-C.T."/>
            <person name="Winkler M.E."/>
        </authorList>
    </citation>
    <scope>NUCLEOTIDE SEQUENCE</scope>
</reference>
<protein>
    <recommendedName>
        <fullName evidence="2">Peptide chain release factor 2</fullName>
    </recommendedName>
</protein>
<evidence type="ECO:0008006" key="2">
    <source>
        <dbReference type="Google" id="ProtNLM"/>
    </source>
</evidence>
<proteinExistence type="predicted"/>
<name>A0A381RD39_9ZZZZ</name>
<dbReference type="AlphaFoldDB" id="A0A381RD39"/>
<evidence type="ECO:0000313" key="1">
    <source>
        <dbReference type="EMBL" id="SUZ89705.1"/>
    </source>
</evidence>
<gene>
    <name evidence="1" type="ORF">METZ01_LOCUS42559</name>
</gene>
<organism evidence="1">
    <name type="scientific">marine metagenome</name>
    <dbReference type="NCBI Taxonomy" id="408172"/>
    <lineage>
        <taxon>unclassified sequences</taxon>
        <taxon>metagenomes</taxon>
        <taxon>ecological metagenomes</taxon>
    </lineage>
</organism>
<accession>A0A381RD39</accession>
<sequence>MTEVTSINEDLKNQVKRIDDLRGYL</sequence>